<evidence type="ECO:0000313" key="1">
    <source>
        <dbReference type="EMBL" id="GIY04130.1"/>
    </source>
</evidence>
<organism evidence="1 2">
    <name type="scientific">Caerostris extrusa</name>
    <name type="common">Bark spider</name>
    <name type="synonym">Caerostris bankana</name>
    <dbReference type="NCBI Taxonomy" id="172846"/>
    <lineage>
        <taxon>Eukaryota</taxon>
        <taxon>Metazoa</taxon>
        <taxon>Ecdysozoa</taxon>
        <taxon>Arthropoda</taxon>
        <taxon>Chelicerata</taxon>
        <taxon>Arachnida</taxon>
        <taxon>Araneae</taxon>
        <taxon>Araneomorphae</taxon>
        <taxon>Entelegynae</taxon>
        <taxon>Araneoidea</taxon>
        <taxon>Araneidae</taxon>
        <taxon>Caerostris</taxon>
    </lineage>
</organism>
<reference evidence="1 2" key="1">
    <citation type="submission" date="2021-06" db="EMBL/GenBank/DDBJ databases">
        <title>Caerostris extrusa draft genome.</title>
        <authorList>
            <person name="Kono N."/>
            <person name="Arakawa K."/>
        </authorList>
    </citation>
    <scope>NUCLEOTIDE SEQUENCE [LARGE SCALE GENOMIC DNA]</scope>
</reference>
<dbReference type="Proteomes" id="UP001054945">
    <property type="component" value="Unassembled WGS sequence"/>
</dbReference>
<protein>
    <submittedName>
        <fullName evidence="1">Uncharacterized protein</fullName>
    </submittedName>
</protein>
<accession>A0AAV4Q809</accession>
<evidence type="ECO:0000313" key="2">
    <source>
        <dbReference type="Proteomes" id="UP001054945"/>
    </source>
</evidence>
<name>A0AAV4Q809_CAEEX</name>
<proteinExistence type="predicted"/>
<comment type="caution">
    <text evidence="1">The sequence shown here is derived from an EMBL/GenBank/DDBJ whole genome shotgun (WGS) entry which is preliminary data.</text>
</comment>
<keyword evidence="2" id="KW-1185">Reference proteome</keyword>
<gene>
    <name evidence="1" type="ORF">CEXT_145411</name>
</gene>
<dbReference type="AlphaFoldDB" id="A0AAV4Q809"/>
<sequence>MLNYREFPCVDFSYTTYPLSLLFRVYNNPLCNDLPFLPLYTPLQCKSRCGIIHRRLTVYLQEALRPQNAVGLAKRRQTSVGKMQLSLHTSSALVNLNTGVVDA</sequence>
<dbReference type="EMBL" id="BPLR01005673">
    <property type="protein sequence ID" value="GIY04130.1"/>
    <property type="molecule type" value="Genomic_DNA"/>
</dbReference>